<keyword evidence="1" id="KW-0472">Membrane</keyword>
<keyword evidence="3" id="KW-1185">Reference proteome</keyword>
<evidence type="ECO:0000313" key="2">
    <source>
        <dbReference type="EMBL" id="CAH2232773.1"/>
    </source>
</evidence>
<proteinExistence type="predicted"/>
<keyword evidence="1" id="KW-1133">Transmembrane helix</keyword>
<feature type="transmembrane region" description="Helical" evidence="1">
    <location>
        <begin position="20"/>
        <end position="42"/>
    </location>
</feature>
<reference evidence="2" key="1">
    <citation type="submission" date="2022-03" db="EMBL/GenBank/DDBJ databases">
        <authorList>
            <person name="Lindestad O."/>
        </authorList>
    </citation>
    <scope>NUCLEOTIDE SEQUENCE</scope>
</reference>
<name>A0A8S4R9Q1_9NEOP</name>
<accession>A0A8S4R9Q1</accession>
<dbReference type="AlphaFoldDB" id="A0A8S4R9Q1"/>
<gene>
    <name evidence="2" type="primary">jg1252</name>
    <name evidence="2" type="ORF">PAEG_LOCUS10985</name>
</gene>
<organism evidence="2 3">
    <name type="scientific">Pararge aegeria aegeria</name>
    <dbReference type="NCBI Taxonomy" id="348720"/>
    <lineage>
        <taxon>Eukaryota</taxon>
        <taxon>Metazoa</taxon>
        <taxon>Ecdysozoa</taxon>
        <taxon>Arthropoda</taxon>
        <taxon>Hexapoda</taxon>
        <taxon>Insecta</taxon>
        <taxon>Pterygota</taxon>
        <taxon>Neoptera</taxon>
        <taxon>Endopterygota</taxon>
        <taxon>Lepidoptera</taxon>
        <taxon>Glossata</taxon>
        <taxon>Ditrysia</taxon>
        <taxon>Papilionoidea</taxon>
        <taxon>Nymphalidae</taxon>
        <taxon>Satyrinae</taxon>
        <taxon>Satyrini</taxon>
        <taxon>Parargina</taxon>
        <taxon>Pararge</taxon>
    </lineage>
</organism>
<sequence>MEMNGTEARGEEAVTLALSVAVTVISAIGLLLNAYILFVIIITKQTTIDLLKGVPNFTVLCPLCPAAPCCALDVICPPRWGRQRSAYQCKAAIPAPWGYVDNSGSSTDFLISDRSRRDTPSMALSNTHLSKTLVFKH</sequence>
<evidence type="ECO:0000256" key="1">
    <source>
        <dbReference type="SAM" id="Phobius"/>
    </source>
</evidence>
<dbReference type="OrthoDB" id="7488614at2759"/>
<keyword evidence="1" id="KW-0812">Transmembrane</keyword>
<comment type="caution">
    <text evidence="2">The sequence shown here is derived from an EMBL/GenBank/DDBJ whole genome shotgun (WGS) entry which is preliminary data.</text>
</comment>
<protein>
    <submittedName>
        <fullName evidence="2">Jg1252 protein</fullName>
    </submittedName>
</protein>
<evidence type="ECO:0000313" key="3">
    <source>
        <dbReference type="Proteomes" id="UP000838756"/>
    </source>
</evidence>
<dbReference type="EMBL" id="CAKXAJ010024918">
    <property type="protein sequence ID" value="CAH2232773.1"/>
    <property type="molecule type" value="Genomic_DNA"/>
</dbReference>
<dbReference type="Proteomes" id="UP000838756">
    <property type="component" value="Unassembled WGS sequence"/>
</dbReference>